<evidence type="ECO:0000259" key="1">
    <source>
        <dbReference type="Pfam" id="PF00884"/>
    </source>
</evidence>
<dbReference type="InterPro" id="IPR000917">
    <property type="entry name" value="Sulfatase_N"/>
</dbReference>
<accession>A0A1G6XWD4</accession>
<protein>
    <submittedName>
        <fullName evidence="2">Sulfatase</fullName>
    </submittedName>
</protein>
<evidence type="ECO:0000313" key="3">
    <source>
        <dbReference type="Proteomes" id="UP000199109"/>
    </source>
</evidence>
<dbReference type="STRING" id="641691.SAMN05421636_10226"/>
<gene>
    <name evidence="2" type="ORF">SAMN05421636_10226</name>
</gene>
<dbReference type="Gene3D" id="3.40.720.10">
    <property type="entry name" value="Alkaline Phosphatase, subunit A"/>
    <property type="match status" value="1"/>
</dbReference>
<proteinExistence type="predicted"/>
<dbReference type="Proteomes" id="UP000199109">
    <property type="component" value="Unassembled WGS sequence"/>
</dbReference>
<sequence>MFAQPKSDHYWGEYIKNVWDSLSKADRIGENDFKMPPFYHVSPEMRKYFARVYNSIKLTDNKIGDLLYRLDKNGLRDNTIILFYSDQGEGIPRGKTNGINFGHRVPFVIGFPQKYKNLSPWGTSGTVSGELGDFEDLAPTILSLAGAKMPDYLKGHLELSSDRAHN</sequence>
<feature type="domain" description="Sulfatase N-terminal" evidence="1">
    <location>
        <begin position="47"/>
        <end position="147"/>
    </location>
</feature>
<evidence type="ECO:0000313" key="2">
    <source>
        <dbReference type="EMBL" id="SDD82544.1"/>
    </source>
</evidence>
<dbReference type="SUPFAM" id="SSF53649">
    <property type="entry name" value="Alkaline phosphatase-like"/>
    <property type="match status" value="1"/>
</dbReference>
<dbReference type="PANTHER" id="PTHR43751">
    <property type="entry name" value="SULFATASE"/>
    <property type="match status" value="1"/>
</dbReference>
<dbReference type="Pfam" id="PF00884">
    <property type="entry name" value="Sulfatase"/>
    <property type="match status" value="1"/>
</dbReference>
<dbReference type="PANTHER" id="PTHR43751:SF3">
    <property type="entry name" value="SULFATASE N-TERMINAL DOMAIN-CONTAINING PROTEIN"/>
    <property type="match status" value="1"/>
</dbReference>
<dbReference type="AlphaFoldDB" id="A0A1G6XWD4"/>
<name>A0A1G6XWD4_9FLAO</name>
<dbReference type="EMBL" id="FNAO01000002">
    <property type="protein sequence ID" value="SDD82544.1"/>
    <property type="molecule type" value="Genomic_DNA"/>
</dbReference>
<dbReference type="InterPro" id="IPR052701">
    <property type="entry name" value="GAG_Ulvan_Degrading_Sulfatases"/>
</dbReference>
<reference evidence="2 3" key="1">
    <citation type="submission" date="2016-10" db="EMBL/GenBank/DDBJ databases">
        <authorList>
            <person name="de Groot N.N."/>
        </authorList>
    </citation>
    <scope>NUCLEOTIDE SEQUENCE [LARGE SCALE GENOMIC DNA]</scope>
    <source>
        <strain evidence="2 3">DSM 23421</strain>
    </source>
</reference>
<organism evidence="2 3">
    <name type="scientific">Pricia antarctica</name>
    <dbReference type="NCBI Taxonomy" id="641691"/>
    <lineage>
        <taxon>Bacteria</taxon>
        <taxon>Pseudomonadati</taxon>
        <taxon>Bacteroidota</taxon>
        <taxon>Flavobacteriia</taxon>
        <taxon>Flavobacteriales</taxon>
        <taxon>Flavobacteriaceae</taxon>
        <taxon>Pricia</taxon>
    </lineage>
</organism>
<keyword evidence="3" id="KW-1185">Reference proteome</keyword>
<dbReference type="InterPro" id="IPR017850">
    <property type="entry name" value="Alkaline_phosphatase_core_sf"/>
</dbReference>